<dbReference type="Pfam" id="PF00015">
    <property type="entry name" value="MCPsignal"/>
    <property type="match status" value="1"/>
</dbReference>
<name>A0A923LLT9_9FIRM</name>
<organism evidence="7 8">
    <name type="scientific">Roseburia zhanii</name>
    <dbReference type="NCBI Taxonomy" id="2763064"/>
    <lineage>
        <taxon>Bacteria</taxon>
        <taxon>Bacillati</taxon>
        <taxon>Bacillota</taxon>
        <taxon>Clostridia</taxon>
        <taxon>Lachnospirales</taxon>
        <taxon>Lachnospiraceae</taxon>
        <taxon>Roseburia</taxon>
    </lineage>
</organism>
<keyword evidence="4" id="KW-0812">Transmembrane</keyword>
<dbReference type="SMART" id="SM00283">
    <property type="entry name" value="MA"/>
    <property type="match status" value="1"/>
</dbReference>
<reference evidence="7" key="1">
    <citation type="submission" date="2020-08" db="EMBL/GenBank/DDBJ databases">
        <title>Genome public.</title>
        <authorList>
            <person name="Liu C."/>
            <person name="Sun Q."/>
        </authorList>
    </citation>
    <scope>NUCLEOTIDE SEQUENCE</scope>
    <source>
        <strain evidence="7">BX1005</strain>
    </source>
</reference>
<evidence type="ECO:0000259" key="5">
    <source>
        <dbReference type="PROSITE" id="PS50111"/>
    </source>
</evidence>
<evidence type="ECO:0000256" key="3">
    <source>
        <dbReference type="PROSITE-ProRule" id="PRU00284"/>
    </source>
</evidence>
<dbReference type="PROSITE" id="PS50111">
    <property type="entry name" value="CHEMOTAXIS_TRANSDUC_2"/>
    <property type="match status" value="1"/>
</dbReference>
<dbReference type="Gene3D" id="1.10.287.950">
    <property type="entry name" value="Methyl-accepting chemotaxis protein"/>
    <property type="match status" value="1"/>
</dbReference>
<accession>A0A923LLT9</accession>
<evidence type="ECO:0000256" key="4">
    <source>
        <dbReference type="SAM" id="Phobius"/>
    </source>
</evidence>
<evidence type="ECO:0000259" key="6">
    <source>
        <dbReference type="PROSITE" id="PS50885"/>
    </source>
</evidence>
<dbReference type="InterPro" id="IPR004089">
    <property type="entry name" value="MCPsignal_dom"/>
</dbReference>
<dbReference type="PANTHER" id="PTHR32089">
    <property type="entry name" value="METHYL-ACCEPTING CHEMOTAXIS PROTEIN MCPB"/>
    <property type="match status" value="1"/>
</dbReference>
<dbReference type="PANTHER" id="PTHR32089:SF112">
    <property type="entry name" value="LYSOZYME-LIKE PROTEIN-RELATED"/>
    <property type="match status" value="1"/>
</dbReference>
<feature type="transmembrane region" description="Helical" evidence="4">
    <location>
        <begin position="72"/>
        <end position="92"/>
    </location>
</feature>
<dbReference type="PROSITE" id="PS50885">
    <property type="entry name" value="HAMP"/>
    <property type="match status" value="1"/>
</dbReference>
<dbReference type="InterPro" id="IPR003660">
    <property type="entry name" value="HAMP_dom"/>
</dbReference>
<feature type="domain" description="HAMP" evidence="6">
    <location>
        <begin position="105"/>
        <end position="147"/>
    </location>
</feature>
<dbReference type="CDD" id="cd06225">
    <property type="entry name" value="HAMP"/>
    <property type="match status" value="1"/>
</dbReference>
<dbReference type="SUPFAM" id="SSF58104">
    <property type="entry name" value="Methyl-accepting chemotaxis protein (MCP) signaling domain"/>
    <property type="match status" value="1"/>
</dbReference>
<feature type="domain" description="Methyl-accepting transducer" evidence="5">
    <location>
        <begin position="166"/>
        <end position="403"/>
    </location>
</feature>
<dbReference type="Gene3D" id="6.10.340.10">
    <property type="match status" value="1"/>
</dbReference>
<protein>
    <submittedName>
        <fullName evidence="7">Methyl-accepting chemotaxis protein</fullName>
    </submittedName>
</protein>
<comment type="similarity">
    <text evidence="2">Belongs to the methyl-accepting chemotaxis (MCP) protein family.</text>
</comment>
<dbReference type="Proteomes" id="UP000606720">
    <property type="component" value="Unassembled WGS sequence"/>
</dbReference>
<evidence type="ECO:0000313" key="7">
    <source>
        <dbReference type="EMBL" id="MBC5713043.1"/>
    </source>
</evidence>
<comment type="caution">
    <text evidence="7">The sequence shown here is derived from an EMBL/GenBank/DDBJ whole genome shotgun (WGS) entry which is preliminary data.</text>
</comment>
<keyword evidence="4" id="KW-0472">Membrane</keyword>
<dbReference type="GO" id="GO:0007165">
    <property type="term" value="P:signal transduction"/>
    <property type="evidence" value="ECO:0007669"/>
    <property type="project" value="UniProtKB-KW"/>
</dbReference>
<evidence type="ECO:0000313" key="8">
    <source>
        <dbReference type="Proteomes" id="UP000606720"/>
    </source>
</evidence>
<dbReference type="EMBL" id="JACOPH010000001">
    <property type="protein sequence ID" value="MBC5713043.1"/>
    <property type="molecule type" value="Genomic_DNA"/>
</dbReference>
<evidence type="ECO:0000256" key="1">
    <source>
        <dbReference type="ARBA" id="ARBA00023224"/>
    </source>
</evidence>
<dbReference type="AlphaFoldDB" id="A0A923LLT9"/>
<sequence length="454" mass="48765">MLILVIEILIISGYGLVAGTHNMDAVGESVVEQMTAYVQQNRLNINEDEIQKIETEVGDKIQKEMKSRQNSFFSVLLVLSLLCDAWVLYLTIDINRDLKKNVVFAKKMGAGDFTERVDSNTLQRKDEFGELADSMKNISHNMRHLIGYVQREADMLDETVRVAEENMSELVGGIEHVSGTTQALAAGTQETASSAEAVNTLSEDIESAARDIASHAQEGNAKVDEIHRRAADSKESVAASRMKTDQVHSEIASSLAEALENVKVVEQIEVLADAIMGITSQTNLLALNASIEAARAGEAGKGFAVVADEIRNLAEQSASTVANIQEITDKVRAAVARLVKDTESLLAFVGNDVSDSFDGFEKLADSYNEDANYVEGLVTDFSAASQQLLASVTGVTASIGEVTKAAGDGAANTETIADRIGDINAEAAKMQEIMKGAQEAAAQLRADTKKFTVA</sequence>
<proteinExistence type="inferred from homology"/>
<keyword evidence="4" id="KW-1133">Transmembrane helix</keyword>
<evidence type="ECO:0000256" key="2">
    <source>
        <dbReference type="ARBA" id="ARBA00029447"/>
    </source>
</evidence>
<keyword evidence="1 3" id="KW-0807">Transducer</keyword>
<dbReference type="GO" id="GO:0016020">
    <property type="term" value="C:membrane"/>
    <property type="evidence" value="ECO:0007669"/>
    <property type="project" value="InterPro"/>
</dbReference>
<keyword evidence="8" id="KW-1185">Reference proteome</keyword>
<gene>
    <name evidence="7" type="ORF">H8S17_02260</name>
</gene>